<protein>
    <submittedName>
        <fullName evidence="2">Uncharacterized protein</fullName>
    </submittedName>
</protein>
<name>A0A286P499_9GAMM</name>
<dbReference type="AlphaFoldDB" id="A0A286P499"/>
<proteinExistence type="predicted"/>
<organism evidence="2 3">
    <name type="scientific">Methylocaldum marinum</name>
    <dbReference type="NCBI Taxonomy" id="1432792"/>
    <lineage>
        <taxon>Bacteria</taxon>
        <taxon>Pseudomonadati</taxon>
        <taxon>Pseudomonadota</taxon>
        <taxon>Gammaproteobacteria</taxon>
        <taxon>Methylococcales</taxon>
        <taxon>Methylococcaceae</taxon>
        <taxon>Methylocaldum</taxon>
    </lineage>
</organism>
<sequence>MIGAATPSVRALAKRFRVVVAQGISRLLGATHNRKLPDNSASPAGPSIGGAPSKPIPG</sequence>
<evidence type="ECO:0000313" key="3">
    <source>
        <dbReference type="Proteomes" id="UP000266313"/>
    </source>
</evidence>
<reference evidence="2 3" key="1">
    <citation type="submission" date="2016-12" db="EMBL/GenBank/DDBJ databases">
        <title>Genome sequencing of Methylocaldum marinum.</title>
        <authorList>
            <person name="Takeuchi M."/>
            <person name="Kamagata Y."/>
            <person name="Hiraoka S."/>
            <person name="Oshima K."/>
            <person name="Hattori M."/>
            <person name="Iwasaki W."/>
        </authorList>
    </citation>
    <scope>NUCLEOTIDE SEQUENCE [LARGE SCALE GENOMIC DNA]</scope>
    <source>
        <strain evidence="2 3">S8</strain>
    </source>
</reference>
<evidence type="ECO:0000256" key="1">
    <source>
        <dbReference type="SAM" id="MobiDB-lite"/>
    </source>
</evidence>
<dbReference type="KEGG" id="mmai:sS8_5555"/>
<dbReference type="EMBL" id="AP017928">
    <property type="protein sequence ID" value="BBA37472.1"/>
    <property type="molecule type" value="Genomic_DNA"/>
</dbReference>
<feature type="region of interest" description="Disordered" evidence="1">
    <location>
        <begin position="29"/>
        <end position="58"/>
    </location>
</feature>
<dbReference type="Proteomes" id="UP000266313">
    <property type="component" value="Chromosome"/>
</dbReference>
<accession>A0A286P499</accession>
<keyword evidence="3" id="KW-1185">Reference proteome</keyword>
<gene>
    <name evidence="2" type="ORF">sS8_5555</name>
</gene>
<evidence type="ECO:0000313" key="2">
    <source>
        <dbReference type="EMBL" id="BBA37472.1"/>
    </source>
</evidence>